<feature type="coiled-coil region" evidence="1">
    <location>
        <begin position="106"/>
        <end position="140"/>
    </location>
</feature>
<proteinExistence type="predicted"/>
<reference evidence="2" key="1">
    <citation type="journal article" date="2021" name="Proc. Natl. Acad. Sci. U.S.A.">
        <title>A Catalog of Tens of Thousands of Viruses from Human Metagenomes Reveals Hidden Associations with Chronic Diseases.</title>
        <authorList>
            <person name="Tisza M.J."/>
            <person name="Buck C.B."/>
        </authorList>
    </citation>
    <scope>NUCLEOTIDE SEQUENCE</scope>
    <source>
        <strain evidence="2">Ct8mY9</strain>
    </source>
</reference>
<evidence type="ECO:0000256" key="1">
    <source>
        <dbReference type="SAM" id="Coils"/>
    </source>
</evidence>
<keyword evidence="1" id="KW-0175">Coiled coil</keyword>
<sequence length="146" mass="17359">MIEQRIIENEVYTINILQELTNNDKIDLEESIKTLQKHKDSSIIRSSKFIVINTHKTINEINIELINDKIRKLFIVYKTNEKVMYCIEDINIIKEIESSKLDNINKKELMNKIRLIEESIKELEEYLTKLKEKIGENINEKHNTIS</sequence>
<organism evidence="2">
    <name type="scientific">Myoviridae sp. ct8mY9</name>
    <dbReference type="NCBI Taxonomy" id="2827664"/>
    <lineage>
        <taxon>Viruses</taxon>
        <taxon>Duplodnaviria</taxon>
        <taxon>Heunggongvirae</taxon>
        <taxon>Uroviricota</taxon>
        <taxon>Caudoviricetes</taxon>
    </lineage>
</organism>
<name>A0A8S5SEC8_9CAUD</name>
<protein>
    <submittedName>
        <fullName evidence="2">PHOSPHATIDYLINOSITOL 4-KINASE BETA</fullName>
    </submittedName>
</protein>
<evidence type="ECO:0000313" key="2">
    <source>
        <dbReference type="EMBL" id="DAF49412.1"/>
    </source>
</evidence>
<dbReference type="EMBL" id="BK032581">
    <property type="protein sequence ID" value="DAF49412.1"/>
    <property type="molecule type" value="Genomic_DNA"/>
</dbReference>
<accession>A0A8S5SEC8</accession>